<reference evidence="7 8" key="1">
    <citation type="submission" date="2021-05" db="EMBL/GenBank/DDBJ databases">
        <title>Genome Assembly of Synthetic Allotetraploid Brassica napus Reveals Homoeologous Exchanges between Subgenomes.</title>
        <authorList>
            <person name="Davis J.T."/>
        </authorList>
    </citation>
    <scope>NUCLEOTIDE SEQUENCE [LARGE SCALE GENOMIC DNA]</scope>
    <source>
        <strain evidence="8">cv. Da-Ae</strain>
        <tissue evidence="7">Seedling</tissue>
    </source>
</reference>
<feature type="non-terminal residue" evidence="7">
    <location>
        <position position="718"/>
    </location>
</feature>
<keyword evidence="3" id="KW-0936">Ethylene signaling pathway</keyword>
<evidence type="ECO:0000256" key="5">
    <source>
        <dbReference type="SAM" id="MobiDB-lite"/>
    </source>
</evidence>
<gene>
    <name evidence="7" type="ORF">HID58_067469</name>
</gene>
<comment type="caution">
    <text evidence="7">The sequence shown here is derived from an EMBL/GenBank/DDBJ whole genome shotgun (WGS) entry which is preliminary data.</text>
</comment>
<evidence type="ECO:0000313" key="8">
    <source>
        <dbReference type="Proteomes" id="UP000824890"/>
    </source>
</evidence>
<comment type="subcellular location">
    <subcellularLocation>
        <location evidence="1">Nucleus</location>
    </subcellularLocation>
</comment>
<dbReference type="Gene3D" id="1.10.3180.10">
    <property type="entry name" value="DNA-binding domain of EIN3-like"/>
    <property type="match status" value="2"/>
</dbReference>
<name>A0ABQ7ZJ77_BRANA</name>
<accession>A0ABQ7ZJ77</accession>
<dbReference type="SUPFAM" id="SSF116768">
    <property type="entry name" value="DNA-binding domain of EIN3-like"/>
    <property type="match status" value="1"/>
</dbReference>
<evidence type="ECO:0000259" key="6">
    <source>
        <dbReference type="Pfam" id="PF04873"/>
    </source>
</evidence>
<dbReference type="InterPro" id="IPR023278">
    <property type="entry name" value="Ethylene_insens-like_DNA-bd"/>
</dbReference>
<dbReference type="EMBL" id="JAGKQM010000015">
    <property type="protein sequence ID" value="KAH0880075.1"/>
    <property type="molecule type" value="Genomic_DNA"/>
</dbReference>
<dbReference type="Pfam" id="PF04873">
    <property type="entry name" value="EIN3_DNA-bd"/>
    <property type="match status" value="1"/>
</dbReference>
<organism evidence="7 8">
    <name type="scientific">Brassica napus</name>
    <name type="common">Rape</name>
    <dbReference type="NCBI Taxonomy" id="3708"/>
    <lineage>
        <taxon>Eukaryota</taxon>
        <taxon>Viridiplantae</taxon>
        <taxon>Streptophyta</taxon>
        <taxon>Embryophyta</taxon>
        <taxon>Tracheophyta</taxon>
        <taxon>Spermatophyta</taxon>
        <taxon>Magnoliopsida</taxon>
        <taxon>eudicotyledons</taxon>
        <taxon>Gunneridae</taxon>
        <taxon>Pentapetalae</taxon>
        <taxon>rosids</taxon>
        <taxon>malvids</taxon>
        <taxon>Brassicales</taxon>
        <taxon>Brassicaceae</taxon>
        <taxon>Brassiceae</taxon>
        <taxon>Brassica</taxon>
    </lineage>
</organism>
<feature type="region of interest" description="Disordered" evidence="5">
    <location>
        <begin position="63"/>
        <end position="95"/>
    </location>
</feature>
<evidence type="ECO:0000313" key="7">
    <source>
        <dbReference type="EMBL" id="KAH0880075.1"/>
    </source>
</evidence>
<evidence type="ECO:0000256" key="1">
    <source>
        <dbReference type="ARBA" id="ARBA00004123"/>
    </source>
</evidence>
<dbReference type="InterPro" id="IPR006957">
    <property type="entry name" value="EIN3"/>
</dbReference>
<feature type="compositionally biased region" description="Basic and acidic residues" evidence="5">
    <location>
        <begin position="63"/>
        <end position="82"/>
    </location>
</feature>
<sequence>MMFNEMGMCGNMDFFSPASLGEVDFCPAPTHPEPDSVVDDDYTDDEIDVDELERRMWRDKMRLKRLKEQDKSGSKEGVDAAKQRQSQEQARRKKMSRAQDGILKYMLKMMEVCKAQGFVYGIIPENGKPVTGASDNLREWWKDKVRFDRNGPAAISKYQAENNIPGVREGSNPIGPTPHTLQELQDTTLGSLLSALMQHCDPPQRRFPLEKGVPPPWWPNGKEDWWPQLGLPKDQGPAPYKKPHDLKKAWKVGVLTAVIKHMFPDIAKIRKLVRQSKELYPESCPPVSLSGGGSCSLLMNDCSQYDVDGLEKETRYEVEELKPEKEEVPSEFMRKRKPNRDLNAMMDRTIFTCENTGCAHGDVSRGFLDRNSRDNHQFVCPHRDSGLPYGAPSRFHPIDLTGIGVPEDGQKMISELMSMYDRNVQSNQNQTSMVTESQLLQPTVQNHQEHLQFQGNMVEGSFFEDLNIPNRVNNQMFFQGNNNNSGFKYDTAHTNNNNFEAAHNNASSNRFQLVFDSPPFDMASFDYRDDMSMPGVVGTMDGMQQQKQQDASELGFSAIDLTGIGVPEDGQNTISEFMSMYNRNVQSNQNQTSMVMETQLLQPTVQNHQEHLQFQGNMVEGSFFEDLNIPNRINNQMFFQGNNNNSGFKYDTAHTNNNNFEAVHKNGPALGSSNRFQLVFDSPPFDMASFDYRDDMSMPVVVRTMDGMQQQKQQDVSI</sequence>
<evidence type="ECO:0000256" key="3">
    <source>
        <dbReference type="ARBA" id="ARBA00022745"/>
    </source>
</evidence>
<evidence type="ECO:0000256" key="2">
    <source>
        <dbReference type="ARBA" id="ARBA00009416"/>
    </source>
</evidence>
<proteinExistence type="inferred from homology"/>
<feature type="domain" description="Ethylene insensitive 3-like DNA-binding" evidence="6">
    <location>
        <begin position="50"/>
        <end position="279"/>
    </location>
</feature>
<protein>
    <recommendedName>
        <fullName evidence="6">Ethylene insensitive 3-like DNA-binding domain-containing protein</fullName>
    </recommendedName>
</protein>
<evidence type="ECO:0000256" key="4">
    <source>
        <dbReference type="ARBA" id="ARBA00023242"/>
    </source>
</evidence>
<dbReference type="PANTHER" id="PTHR33305:SF11">
    <property type="entry name" value="PROTEIN ETHYLENE INSENSITIVE 3"/>
    <property type="match status" value="1"/>
</dbReference>
<keyword evidence="8" id="KW-1185">Reference proteome</keyword>
<dbReference type="Proteomes" id="UP000824890">
    <property type="component" value="Unassembled WGS sequence"/>
</dbReference>
<comment type="similarity">
    <text evidence="2">Belongs to the EIN3 family.</text>
</comment>
<dbReference type="PANTHER" id="PTHR33305">
    <property type="entry name" value="ETHYLENE INSENSITIVE 3-LIKE 2 PROTEIN"/>
    <property type="match status" value="1"/>
</dbReference>
<keyword evidence="4" id="KW-0539">Nucleus</keyword>
<dbReference type="InterPro" id="IPR047091">
    <property type="entry name" value="EIN3-like_DNA-bd"/>
</dbReference>